<gene>
    <name evidence="1" type="ORF">O181_032892</name>
</gene>
<proteinExistence type="predicted"/>
<name>A0A9Q3D0B9_9BASI</name>
<evidence type="ECO:0000313" key="1">
    <source>
        <dbReference type="EMBL" id="MBW0493177.1"/>
    </source>
</evidence>
<organism evidence="1 2">
    <name type="scientific">Austropuccinia psidii MF-1</name>
    <dbReference type="NCBI Taxonomy" id="1389203"/>
    <lineage>
        <taxon>Eukaryota</taxon>
        <taxon>Fungi</taxon>
        <taxon>Dikarya</taxon>
        <taxon>Basidiomycota</taxon>
        <taxon>Pucciniomycotina</taxon>
        <taxon>Pucciniomycetes</taxon>
        <taxon>Pucciniales</taxon>
        <taxon>Sphaerophragmiaceae</taxon>
        <taxon>Austropuccinia</taxon>
    </lineage>
</organism>
<comment type="caution">
    <text evidence="1">The sequence shown here is derived from an EMBL/GenBank/DDBJ whole genome shotgun (WGS) entry which is preliminary data.</text>
</comment>
<dbReference type="EMBL" id="AVOT02011946">
    <property type="protein sequence ID" value="MBW0493177.1"/>
    <property type="molecule type" value="Genomic_DNA"/>
</dbReference>
<dbReference type="AlphaFoldDB" id="A0A9Q3D0B9"/>
<accession>A0A9Q3D0B9</accession>
<keyword evidence="2" id="KW-1185">Reference proteome</keyword>
<evidence type="ECO:0000313" key="2">
    <source>
        <dbReference type="Proteomes" id="UP000765509"/>
    </source>
</evidence>
<dbReference type="Proteomes" id="UP000765509">
    <property type="component" value="Unassembled WGS sequence"/>
</dbReference>
<protein>
    <submittedName>
        <fullName evidence="1">Uncharacterized protein</fullName>
    </submittedName>
</protein>
<reference evidence="1" key="1">
    <citation type="submission" date="2021-03" db="EMBL/GenBank/DDBJ databases">
        <title>Draft genome sequence of rust myrtle Austropuccinia psidii MF-1, a brazilian biotype.</title>
        <authorList>
            <person name="Quecine M.C."/>
            <person name="Pachon D.M.R."/>
            <person name="Bonatelli M.L."/>
            <person name="Correr F.H."/>
            <person name="Franceschini L.M."/>
            <person name="Leite T.F."/>
            <person name="Margarido G.R.A."/>
            <person name="Almeida C.A."/>
            <person name="Ferrarezi J.A."/>
            <person name="Labate C.A."/>
        </authorList>
    </citation>
    <scope>NUCLEOTIDE SEQUENCE</scope>
    <source>
        <strain evidence="1">MF-1</strain>
    </source>
</reference>
<sequence>MSTPCYFSIHICMCQSFPTQKNSSPEGDRPGVYFTPFQYKQNIENLKLAIEAKSIAKIPTSESGSESPQLYWIMFSQNMTPNLPKAHYSLHLASIQLHQNHTAGVKNLSHKNLES</sequence>